<dbReference type="PROSITE" id="PS50110">
    <property type="entry name" value="RESPONSE_REGULATORY"/>
    <property type="match status" value="1"/>
</dbReference>
<dbReference type="SMART" id="SM00448">
    <property type="entry name" value="REC"/>
    <property type="match status" value="1"/>
</dbReference>
<dbReference type="InterPro" id="IPR052893">
    <property type="entry name" value="TCS_response_regulator"/>
</dbReference>
<dbReference type="Proteomes" id="UP000503308">
    <property type="component" value="Chromosome"/>
</dbReference>
<dbReference type="PANTHER" id="PTHR44520">
    <property type="entry name" value="RESPONSE REGULATOR RCP1-RELATED"/>
    <property type="match status" value="1"/>
</dbReference>
<feature type="modified residue" description="4-aspartylphosphate" evidence="1">
    <location>
        <position position="60"/>
    </location>
</feature>
<proteinExistence type="predicted"/>
<keyword evidence="1" id="KW-0597">Phosphoprotein</keyword>
<evidence type="ECO:0000259" key="2">
    <source>
        <dbReference type="PROSITE" id="PS50110"/>
    </source>
</evidence>
<name>A0A858SSQ6_9RHOB</name>
<feature type="domain" description="Response regulatory" evidence="2">
    <location>
        <begin position="2"/>
        <end position="127"/>
    </location>
</feature>
<sequence>MNILLVEDNDVDVLLFQRALRKSGTSSSVIHAKDGVEALEMLNEKDADKQVPQPYVILLDINMPRMNGHEFLKELRANEQLSSSRVVVVTTSDDPKDIELAYGHFASGYIVKPGGTAEMTKVLKTLHEYWGICEPSVK</sequence>
<dbReference type="InterPro" id="IPR011006">
    <property type="entry name" value="CheY-like_superfamily"/>
</dbReference>
<dbReference type="AlphaFoldDB" id="A0A858SSQ6"/>
<accession>A0A858SSQ6</accession>
<dbReference type="RefSeq" id="WP_169639948.1">
    <property type="nucleotide sequence ID" value="NZ_CP048788.1"/>
</dbReference>
<evidence type="ECO:0000313" key="4">
    <source>
        <dbReference type="Proteomes" id="UP000503308"/>
    </source>
</evidence>
<dbReference type="Gene3D" id="3.40.50.2300">
    <property type="match status" value="1"/>
</dbReference>
<protein>
    <submittedName>
        <fullName evidence="3">Response regulator</fullName>
    </submittedName>
</protein>
<organism evidence="3 4">
    <name type="scientific">Roseobacter ponti</name>
    <dbReference type="NCBI Taxonomy" id="1891787"/>
    <lineage>
        <taxon>Bacteria</taxon>
        <taxon>Pseudomonadati</taxon>
        <taxon>Pseudomonadota</taxon>
        <taxon>Alphaproteobacteria</taxon>
        <taxon>Rhodobacterales</taxon>
        <taxon>Roseobacteraceae</taxon>
        <taxon>Roseobacter</taxon>
    </lineage>
</organism>
<dbReference type="KEGG" id="rpon:G3256_05955"/>
<dbReference type="GO" id="GO:0000160">
    <property type="term" value="P:phosphorelay signal transduction system"/>
    <property type="evidence" value="ECO:0007669"/>
    <property type="project" value="InterPro"/>
</dbReference>
<dbReference type="InterPro" id="IPR001789">
    <property type="entry name" value="Sig_transdc_resp-reg_receiver"/>
</dbReference>
<keyword evidence="4" id="KW-1185">Reference proteome</keyword>
<dbReference type="Pfam" id="PF00072">
    <property type="entry name" value="Response_reg"/>
    <property type="match status" value="1"/>
</dbReference>
<reference evidence="3 4" key="1">
    <citation type="submission" date="2020-02" db="EMBL/GenBank/DDBJ databases">
        <title>Genome sequence of Roseobacter ponti.</title>
        <authorList>
            <person name="Hollensteiner J."/>
            <person name="Schneider D."/>
            <person name="Poehlein A."/>
            <person name="Daniel R."/>
        </authorList>
    </citation>
    <scope>NUCLEOTIDE SEQUENCE [LARGE SCALE GENOMIC DNA]</scope>
    <source>
        <strain evidence="3 4">DSM 106830</strain>
    </source>
</reference>
<evidence type="ECO:0000313" key="3">
    <source>
        <dbReference type="EMBL" id="QJF50733.1"/>
    </source>
</evidence>
<dbReference type="SUPFAM" id="SSF52172">
    <property type="entry name" value="CheY-like"/>
    <property type="match status" value="1"/>
</dbReference>
<evidence type="ECO:0000256" key="1">
    <source>
        <dbReference type="PROSITE-ProRule" id="PRU00169"/>
    </source>
</evidence>
<gene>
    <name evidence="3" type="ORF">G3256_05955</name>
</gene>
<dbReference type="EMBL" id="CP048788">
    <property type="protein sequence ID" value="QJF50733.1"/>
    <property type="molecule type" value="Genomic_DNA"/>
</dbReference>
<dbReference type="CDD" id="cd17557">
    <property type="entry name" value="REC_Rcp-like"/>
    <property type="match status" value="1"/>
</dbReference>
<dbReference type="PANTHER" id="PTHR44520:SF2">
    <property type="entry name" value="RESPONSE REGULATOR RCP1"/>
    <property type="match status" value="1"/>
</dbReference>